<feature type="compositionally biased region" description="Polar residues" evidence="7">
    <location>
        <begin position="1633"/>
        <end position="1648"/>
    </location>
</feature>
<feature type="compositionally biased region" description="Low complexity" evidence="7">
    <location>
        <begin position="1987"/>
        <end position="1996"/>
    </location>
</feature>
<feature type="compositionally biased region" description="Polar residues" evidence="7">
    <location>
        <begin position="2308"/>
        <end position="2329"/>
    </location>
</feature>
<feature type="compositionally biased region" description="Polar residues" evidence="7">
    <location>
        <begin position="219"/>
        <end position="262"/>
    </location>
</feature>
<keyword evidence="10" id="KW-1185">Reference proteome</keyword>
<evidence type="ECO:0000313" key="10">
    <source>
        <dbReference type="Proteomes" id="UP001283361"/>
    </source>
</evidence>
<feature type="domain" description="HMG box" evidence="8">
    <location>
        <begin position="127"/>
        <end position="194"/>
    </location>
</feature>
<dbReference type="Pfam" id="PF00505">
    <property type="entry name" value="HMG_box"/>
    <property type="match status" value="1"/>
</dbReference>
<feature type="region of interest" description="Disordered" evidence="7">
    <location>
        <begin position="1704"/>
        <end position="1776"/>
    </location>
</feature>
<evidence type="ECO:0000259" key="8">
    <source>
        <dbReference type="PROSITE" id="PS50118"/>
    </source>
</evidence>
<evidence type="ECO:0000256" key="1">
    <source>
        <dbReference type="ARBA" id="ARBA00022553"/>
    </source>
</evidence>
<feature type="region of interest" description="Disordered" evidence="7">
    <location>
        <begin position="1"/>
        <end position="128"/>
    </location>
</feature>
<dbReference type="PANTHER" id="PTHR13059:SF13">
    <property type="entry name" value="PROTEIN CAPICUA HOMOLOG"/>
    <property type="match status" value="1"/>
</dbReference>
<dbReference type="GO" id="GO:0000981">
    <property type="term" value="F:DNA-binding transcription factor activity, RNA polymerase II-specific"/>
    <property type="evidence" value="ECO:0007669"/>
    <property type="project" value="TreeGrafter"/>
</dbReference>
<feature type="compositionally biased region" description="Polar residues" evidence="7">
    <location>
        <begin position="685"/>
        <end position="702"/>
    </location>
</feature>
<feature type="region of interest" description="Disordered" evidence="7">
    <location>
        <begin position="294"/>
        <end position="314"/>
    </location>
</feature>
<feature type="compositionally biased region" description="Polar residues" evidence="7">
    <location>
        <begin position="1322"/>
        <end position="1331"/>
    </location>
</feature>
<dbReference type="EMBL" id="JAWDGP010001131">
    <property type="protein sequence ID" value="KAK3794254.1"/>
    <property type="molecule type" value="Genomic_DNA"/>
</dbReference>
<feature type="compositionally biased region" description="Low complexity" evidence="7">
    <location>
        <begin position="653"/>
        <end position="672"/>
    </location>
</feature>
<feature type="region of interest" description="Disordered" evidence="7">
    <location>
        <begin position="2013"/>
        <end position="2294"/>
    </location>
</feature>
<feature type="compositionally biased region" description="Acidic residues" evidence="7">
    <location>
        <begin position="1719"/>
        <end position="1729"/>
    </location>
</feature>
<dbReference type="Gene3D" id="1.10.30.10">
    <property type="entry name" value="High mobility group box domain"/>
    <property type="match status" value="1"/>
</dbReference>
<feature type="compositionally biased region" description="Polar residues" evidence="7">
    <location>
        <begin position="91"/>
        <end position="114"/>
    </location>
</feature>
<feature type="region of interest" description="Disordered" evidence="7">
    <location>
        <begin position="1218"/>
        <end position="1331"/>
    </location>
</feature>
<feature type="region of interest" description="Disordered" evidence="7">
    <location>
        <begin position="1908"/>
        <end position="1930"/>
    </location>
</feature>
<dbReference type="InterPro" id="IPR049523">
    <property type="entry name" value="BBX_HMG-box"/>
</dbReference>
<dbReference type="InterPro" id="IPR036910">
    <property type="entry name" value="HMG_box_dom_sf"/>
</dbReference>
<protein>
    <recommendedName>
        <fullName evidence="8">HMG box domain-containing protein</fullName>
    </recommendedName>
</protein>
<gene>
    <name evidence="9" type="ORF">RRG08_039035</name>
</gene>
<feature type="compositionally biased region" description="Polar residues" evidence="7">
    <location>
        <begin position="41"/>
        <end position="51"/>
    </location>
</feature>
<evidence type="ECO:0000256" key="3">
    <source>
        <dbReference type="ARBA" id="ARBA00023125"/>
    </source>
</evidence>
<feature type="compositionally biased region" description="Basic and acidic residues" evidence="7">
    <location>
        <begin position="1866"/>
        <end position="1885"/>
    </location>
</feature>
<feature type="compositionally biased region" description="Low complexity" evidence="7">
    <location>
        <begin position="2473"/>
        <end position="2497"/>
    </location>
</feature>
<feature type="compositionally biased region" description="Polar residues" evidence="7">
    <location>
        <begin position="2115"/>
        <end position="2133"/>
    </location>
</feature>
<feature type="region of interest" description="Disordered" evidence="7">
    <location>
        <begin position="2308"/>
        <end position="2332"/>
    </location>
</feature>
<name>A0AAE1AV32_9GAST</name>
<feature type="DNA-binding region" description="HMG box" evidence="6">
    <location>
        <begin position="127"/>
        <end position="194"/>
    </location>
</feature>
<dbReference type="CDD" id="cd21989">
    <property type="entry name" value="HMG-box_HBP2"/>
    <property type="match status" value="1"/>
</dbReference>
<feature type="region of interest" description="Disordered" evidence="7">
    <location>
        <begin position="1613"/>
        <end position="1689"/>
    </location>
</feature>
<feature type="compositionally biased region" description="Basic residues" evidence="7">
    <location>
        <begin position="1307"/>
        <end position="1316"/>
    </location>
</feature>
<dbReference type="Proteomes" id="UP001283361">
    <property type="component" value="Unassembled WGS sequence"/>
</dbReference>
<evidence type="ECO:0000256" key="6">
    <source>
        <dbReference type="PROSITE-ProRule" id="PRU00267"/>
    </source>
</evidence>
<proteinExistence type="predicted"/>
<sequence>MESTCPDQGRDAAEQTPPSAVSSAAPTELVLKDATIDAPSSKKQNLTSSSLAKDKNNGDMSESVDSCRDSDTVGPSAQPFKKSAYLVPILSHSQPASPTQPLSPQASTPSSPGSVTHDGGAGPPGTVRRPMNAFLIFCKRHRAAVRETNPELDNRSVTRVLGDLWSKLGPEKATYTNLAKQNKEAFLKANPNFKWSGDRVQTGSARSTRKADSRGLVKQQDTTLDGATSLPKSDGTSVNTPATASDCSLQASNGQPVMQPSTKVDEGSKEQGQPHALLQLAEMCSSELVTTEANRPSTAASSSPAMSDQALSLRGPMSSPSLVLCESANVSNLGPLKKRAKHWGKSDVDSAVQQYCDSEKTQNANAKSSERNACQNFDDMKPSATMKGSSLTFEFQQSARETLIPAGPKFAVRNAGVPMSVSNMSRSQELPTVYTHPSSDLYDARERNWSKEGDFNPLNLSLPRAQDSTGSELVTIKEKISALSSEPSQRPCETNFTPGANPIDRSSFGDTYSSVEWYKSANHRYRKVSSSATESIPSFSPPPTHFTNDNGSLDLSGATTTSIPSSRWYQRVESGEKFKLCHTMESDGMDPKFFPTINKHTNALTERVPANVLGYSCPSSDCGPPATSIVARMMMQQPHQQDVLGRAGSDYFPSSHSPSLGSGSAGAPPSSSRQDTLSKLLAHNVPTSSAKSSHEGSVQNHNSDFHQWRDPQSTTLKLDREEVMDVSNSKPSLTLASFVARHQLPLAVPSASTNHLLSSAKNPSFSAMPSLSLPVSGSRMNASMATSLTSSSLAGPLSNPAAATPTVYRQADVTTVSLDTQATPQEMETMQDSKLPPPILERALTCGGSYSEGKLKKKWTQRMLVEEKMEEDRNRLLLLRASEESKKTLNALEGSSLASSMSHTSSDVGTTVETPTARLAFVNSSPSIMPRHVSYPSSKNGNCLENSPTFSESSFLQSNYRLTSQTVHGVVNNGDGTTPPTNKIYSTYSSGCNSSPLNNHCVNSVVNLESSSANTNEALFNRVPLSGSSHGTSASSILSSCLMAKQPLAAVKSSMSTLASPSRSFNASSHPKLMLQLSKGTVSSPALFDNSSLTASTTAPPATFQPLASSITSYQGKTNDLSGSPTSSSGLFTPSPLLPLTSNSLLLPSSSPSPLLVISSSIGQSSDTLKVDLGAGGWRSKSSPTLGEDQVERHVSMKESVSSNLVLPSSAGCSVPRLISSDSKLPQHAPSEEPLGLSKLEERSQKPEKSSSRKSVKGSRKKNGGPIEAVKELHVNQLDNGNVTRGTRKKKEPLPDSGEATNGDKPKVKRGRRKTAKKDLPSLTTDQAASQTNDHLAKVADASLLDKMRILNPIAACGKKIVDHIVEQFVKSDFGDSFSDKQDPFFGGSYSHENGSLFSRSGDGLRTASNLDNIVVRTLAGGDRFKLDEKIAGDVKPSVLQDGKKSEEEKYSWGKVKEEPKVKHESAIFSDLRNHQQNFKTEEGAFKPQLKLFKDTEPWKKGKINHEDKLGWPSKMFAGPEAPSLSLNVKTQDLKEKIFGGNRAWMGEADGRERHLFPACSLVERVVREVCGSSPEKKNCFSCQRKEELPVLSKPCRPDDTNLTKVQDLMLGKMSEPGRNFPSPAVPPDHKSSVWNTYRQNNDSPTNEDSTERKPVLPAAPNPPQNSQQWKNGKNSSDDSANGSGRSGCLSMADLIEHHIHQEEVEDHRRLNHHQAQAGEEEEEEEEEQLYSQPLRKSRRANRGQKYQELIKEGFIQPSRDRQARGSCSQDDPVDVAISLEQKRGLKRRASERDVLSTAPPLLVGGLSRSSSLSSQYQSEARKSMLSFGLEKETEEDLTAQPVEIGPEKKRKHTDSNSLGRSSNCEVDRQRRGSKGEDISQHERSLWSSGGDEGPIKENYMVLKCEETEPKEAPKISAGPSVAVTGSRKRKARKHCITRISVVGQVSESESTTSKESSEQRVNECKDSGEVSKSSAAGFGSGDVKPVSALSSASSGSVLISPACKDLISLPSEKTTGKHAKPVSSGSLASGQGECPKQATIVHQDSTVHEQKFGADFSSKSGKTCQDDLNNASQQQASDSLQSSGSEVDKRKSMKMATNADTKPKKSTYKKENRMNGSQDQLPKSELSSTRGCPQTVELIEQTQSPHILLPSNNYVAVPPSKNEKVRKEKNTEGLKPKKASKLRKALLTGQTEVSKSSSASDQGIIGNADANKNVPAGKGKRGKSENGKSKSPAAKKPRKNTANPEDNHGSQGKKPKSPKTSPGSNKDIIMKKASKRENSKSSSVPNHSPLYSSSAQVTPLLTISCQTATEVSSPQTSLRNSQTTSTPKPKSAILSAILASAPMVDRPTMGLGGTYVAGKPLDLMSAPSAPGLKTVGGLGFSGSPKSPGQADTAESGHATGLHQASSSPSEVTPAGLGNTSSYLPHKPLQIPYPNMLSSKKTSQDKLRLASNEETTTKLSSARHSSSALGAVTTLSLSPPSLKSSTGVGKTSSTLSSWQPGSGLFLKSPTSKAVTVTTTALPQSVRGSPALPVAASSDAAR</sequence>
<feature type="compositionally biased region" description="Polar residues" evidence="7">
    <location>
        <begin position="2281"/>
        <end position="2294"/>
    </location>
</feature>
<feature type="region of interest" description="Disordered" evidence="7">
    <location>
        <begin position="2365"/>
        <end position="2541"/>
    </location>
</feature>
<feature type="compositionally biased region" description="Basic and acidic residues" evidence="7">
    <location>
        <begin position="2162"/>
        <end position="2176"/>
    </location>
</feature>
<evidence type="ECO:0000256" key="7">
    <source>
        <dbReference type="SAM" id="MobiDB-lite"/>
    </source>
</evidence>
<dbReference type="GO" id="GO:0005634">
    <property type="term" value="C:nucleus"/>
    <property type="evidence" value="ECO:0007669"/>
    <property type="project" value="UniProtKB-UniRule"/>
</dbReference>
<feature type="compositionally biased region" description="Basic and acidic residues" evidence="7">
    <location>
        <begin position="1956"/>
        <end position="1970"/>
    </location>
</feature>
<feature type="region of interest" description="Disordered" evidence="7">
    <location>
        <begin position="197"/>
        <end position="273"/>
    </location>
</feature>
<dbReference type="InterPro" id="IPR052412">
    <property type="entry name" value="CC-Dev_Transcription_Reg"/>
</dbReference>
<evidence type="ECO:0000313" key="9">
    <source>
        <dbReference type="EMBL" id="KAK3794254.1"/>
    </source>
</evidence>
<feature type="compositionally biased region" description="Polar residues" evidence="7">
    <location>
        <begin position="2058"/>
        <end position="2072"/>
    </location>
</feature>
<feature type="compositionally biased region" description="Basic and acidic residues" evidence="7">
    <location>
        <begin position="1239"/>
        <end position="1251"/>
    </location>
</feature>
<comment type="caution">
    <text evidence="9">The sequence shown here is derived from an EMBL/GenBank/DDBJ whole genome shotgun (WGS) entry which is preliminary data.</text>
</comment>
<feature type="compositionally biased region" description="Polar residues" evidence="7">
    <location>
        <begin position="2508"/>
        <end position="2526"/>
    </location>
</feature>
<feature type="compositionally biased region" description="Polar residues" evidence="7">
    <location>
        <begin position="1670"/>
        <end position="1684"/>
    </location>
</feature>
<keyword evidence="4" id="KW-0804">Transcription</keyword>
<feature type="compositionally biased region" description="Low complexity" evidence="7">
    <location>
        <begin position="2073"/>
        <end position="2086"/>
    </location>
</feature>
<evidence type="ECO:0000256" key="2">
    <source>
        <dbReference type="ARBA" id="ARBA00023015"/>
    </source>
</evidence>
<dbReference type="PANTHER" id="PTHR13059">
    <property type="entry name" value="HMG-BOX TRANSCRIPTION FACTOR BBX"/>
    <property type="match status" value="1"/>
</dbReference>
<feature type="compositionally biased region" description="Basic residues" evidence="7">
    <location>
        <begin position="1252"/>
        <end position="1263"/>
    </location>
</feature>
<feature type="region of interest" description="Disordered" evidence="7">
    <location>
        <begin position="531"/>
        <end position="550"/>
    </location>
</feature>
<keyword evidence="5 6" id="KW-0539">Nucleus</keyword>
<keyword evidence="2" id="KW-0805">Transcription regulation</keyword>
<evidence type="ECO:0000256" key="4">
    <source>
        <dbReference type="ARBA" id="ARBA00023163"/>
    </source>
</evidence>
<organism evidence="9 10">
    <name type="scientific">Elysia crispata</name>
    <name type="common">lettuce slug</name>
    <dbReference type="NCBI Taxonomy" id="231223"/>
    <lineage>
        <taxon>Eukaryota</taxon>
        <taxon>Metazoa</taxon>
        <taxon>Spiralia</taxon>
        <taxon>Lophotrochozoa</taxon>
        <taxon>Mollusca</taxon>
        <taxon>Gastropoda</taxon>
        <taxon>Heterobranchia</taxon>
        <taxon>Euthyneura</taxon>
        <taxon>Panpulmonata</taxon>
        <taxon>Sacoglossa</taxon>
        <taxon>Placobranchoidea</taxon>
        <taxon>Plakobranchidae</taxon>
        <taxon>Elysia</taxon>
    </lineage>
</organism>
<feature type="region of interest" description="Disordered" evidence="7">
    <location>
        <begin position="1175"/>
        <end position="1203"/>
    </location>
</feature>
<feature type="compositionally biased region" description="Polar residues" evidence="7">
    <location>
        <begin position="482"/>
        <end position="498"/>
    </location>
</feature>
<feature type="compositionally biased region" description="Polar residues" evidence="7">
    <location>
        <begin position="16"/>
        <end position="25"/>
    </location>
</feature>
<keyword evidence="1" id="KW-0597">Phosphoprotein</keyword>
<feature type="compositionally biased region" description="Polar residues" evidence="7">
    <location>
        <begin position="2189"/>
        <end position="2202"/>
    </location>
</feature>
<accession>A0AAE1AV32</accession>
<feature type="region of interest" description="Disordered" evidence="7">
    <location>
        <begin position="645"/>
        <end position="711"/>
    </location>
</feature>
<dbReference type="InterPro" id="IPR009071">
    <property type="entry name" value="HMG_box_dom"/>
</dbReference>
<dbReference type="SUPFAM" id="SSF47095">
    <property type="entry name" value="HMG-box"/>
    <property type="match status" value="1"/>
</dbReference>
<evidence type="ECO:0000256" key="5">
    <source>
        <dbReference type="ARBA" id="ARBA00023242"/>
    </source>
</evidence>
<feature type="compositionally biased region" description="Polar residues" evidence="7">
    <location>
        <begin position="1856"/>
        <end position="1865"/>
    </location>
</feature>
<feature type="compositionally biased region" description="Polar residues" evidence="7">
    <location>
        <begin position="2141"/>
        <end position="2155"/>
    </location>
</feature>
<feature type="region of interest" description="Disordered" evidence="7">
    <location>
        <begin position="1944"/>
        <end position="1996"/>
    </location>
</feature>
<dbReference type="SMART" id="SM00398">
    <property type="entry name" value="HMG"/>
    <property type="match status" value="1"/>
</dbReference>
<dbReference type="PROSITE" id="PS50118">
    <property type="entry name" value="HMG_BOX_2"/>
    <property type="match status" value="1"/>
</dbReference>
<reference evidence="9" key="1">
    <citation type="journal article" date="2023" name="G3 (Bethesda)">
        <title>A reference genome for the long-term kleptoplast-retaining sea slug Elysia crispata morphotype clarki.</title>
        <authorList>
            <person name="Eastman K.E."/>
            <person name="Pendleton A.L."/>
            <person name="Shaikh M.A."/>
            <person name="Suttiyut T."/>
            <person name="Ogas R."/>
            <person name="Tomko P."/>
            <person name="Gavelis G."/>
            <person name="Widhalm J.R."/>
            <person name="Wisecaver J.H."/>
        </authorList>
    </citation>
    <scope>NUCLEOTIDE SEQUENCE</scope>
    <source>
        <strain evidence="9">ECLA1</strain>
    </source>
</reference>
<feature type="compositionally biased region" description="Low complexity" evidence="7">
    <location>
        <begin position="296"/>
        <end position="307"/>
    </location>
</feature>
<dbReference type="GO" id="GO:0000977">
    <property type="term" value="F:RNA polymerase II transcription regulatory region sequence-specific DNA binding"/>
    <property type="evidence" value="ECO:0007669"/>
    <property type="project" value="TreeGrafter"/>
</dbReference>
<feature type="region of interest" description="Disordered" evidence="7">
    <location>
        <begin position="482"/>
        <end position="503"/>
    </location>
</feature>
<feature type="region of interest" description="Disordered" evidence="7">
    <location>
        <begin position="1829"/>
        <end position="1895"/>
    </location>
</feature>
<feature type="compositionally biased region" description="Polar residues" evidence="7">
    <location>
        <begin position="2452"/>
        <end position="2468"/>
    </location>
</feature>
<keyword evidence="3 6" id="KW-0238">DNA-binding</keyword>